<accession>A0A2R3Z903</accession>
<dbReference type="Proteomes" id="UP000241507">
    <property type="component" value="Chromosome"/>
</dbReference>
<evidence type="ECO:0000256" key="1">
    <source>
        <dbReference type="SAM" id="SignalP"/>
    </source>
</evidence>
<dbReference type="Pfam" id="PF12094">
    <property type="entry name" value="DUF3570"/>
    <property type="match status" value="1"/>
</dbReference>
<evidence type="ECO:0000313" key="3">
    <source>
        <dbReference type="Proteomes" id="UP000241507"/>
    </source>
</evidence>
<reference evidence="3" key="1">
    <citation type="submission" date="2018-03" db="EMBL/GenBank/DDBJ databases">
        <title>Gramella fulva sp. nov., isolated from a dry surface of tidal flat.</title>
        <authorList>
            <person name="Hwang S.H."/>
            <person name="Hwang W.M."/>
            <person name="Kang K."/>
            <person name="Ahn T.-Y."/>
        </authorList>
    </citation>
    <scope>NUCLEOTIDE SEQUENCE [LARGE SCALE GENOMIC DNA]</scope>
    <source>
        <strain evidence="3">SH35</strain>
    </source>
</reference>
<dbReference type="OrthoDB" id="5450709at2"/>
<gene>
    <name evidence="2" type="ORF">C7S20_16575</name>
</gene>
<evidence type="ECO:0000313" key="2">
    <source>
        <dbReference type="EMBL" id="AVR46749.1"/>
    </source>
</evidence>
<dbReference type="InterPro" id="IPR021953">
    <property type="entry name" value="DUF3570"/>
</dbReference>
<dbReference type="AlphaFoldDB" id="A0A2R3Z903"/>
<evidence type="ECO:0008006" key="4">
    <source>
        <dbReference type="Google" id="ProtNLM"/>
    </source>
</evidence>
<keyword evidence="1" id="KW-0732">Signal</keyword>
<dbReference type="EMBL" id="CP028136">
    <property type="protein sequence ID" value="AVR46749.1"/>
    <property type="molecule type" value="Genomic_DNA"/>
</dbReference>
<sequence>MESKKLILFFCVFSLSFFGFSQDTIPSFKKRVLEATEVDFLASYYAQDGNNAAVSGGIGTEKLTEGAPTVVVSIPVNADDVLSIDAGISAYTSASSSNINPFDGAKADPFDASSGASYSDTWFGATGTYSHSSDDRNTIWTGKVSVSNEFDYSSFGIGGSFTKLFNERNTEISLHGNVYIDTWKLIYPYELRPFTGNGRGFNDFLFQVYNITGDGSYNPDFKELNSKGRNSYSLGLNFSQILSEKLQGSLMTDLVLQNGLLSTPFQRVYFSDRNDYYIENFQLADDIEHLPSSRFKVALGGRLNYYLSELLIFRTYYRYYSDDWGIKSHTASIEIPLKISDKFTIYPAYRYYSQTAADYFAPYEEHTSNEKYYTSDYDLSAFNANQFGFGINYTDILTSFHLGNFGLKSVDLKYDHYKRNTGLTANIISGGLNFVTQ</sequence>
<feature type="signal peptide" evidence="1">
    <location>
        <begin position="1"/>
        <end position="21"/>
    </location>
</feature>
<proteinExistence type="predicted"/>
<dbReference type="RefSeq" id="WP_107013520.1">
    <property type="nucleotide sequence ID" value="NZ_CP028136.1"/>
</dbReference>
<keyword evidence="3" id="KW-1185">Reference proteome</keyword>
<dbReference type="KEGG" id="grs:C7S20_16575"/>
<organism evidence="2 3">
    <name type="scientific">Christiangramia fulva</name>
    <dbReference type="NCBI Taxonomy" id="2126553"/>
    <lineage>
        <taxon>Bacteria</taxon>
        <taxon>Pseudomonadati</taxon>
        <taxon>Bacteroidota</taxon>
        <taxon>Flavobacteriia</taxon>
        <taxon>Flavobacteriales</taxon>
        <taxon>Flavobacteriaceae</taxon>
        <taxon>Christiangramia</taxon>
    </lineage>
</organism>
<feature type="chain" id="PRO_5015315469" description="DUF3570 domain-containing protein" evidence="1">
    <location>
        <begin position="22"/>
        <end position="437"/>
    </location>
</feature>
<name>A0A2R3Z903_9FLAO</name>
<protein>
    <recommendedName>
        <fullName evidence="4">DUF3570 domain-containing protein</fullName>
    </recommendedName>
</protein>